<dbReference type="RefSeq" id="WP_131295458.1">
    <property type="nucleotide sequence ID" value="NZ_SJKA01000019.1"/>
</dbReference>
<proteinExistence type="predicted"/>
<reference evidence="1 2" key="1">
    <citation type="submission" date="2019-02" db="EMBL/GenBank/DDBJ databases">
        <title>Kribbella capetownensis sp. nov. and Kribbella speibonae sp. nov., isolated from soil.</title>
        <authorList>
            <person name="Curtis S.M."/>
            <person name="Norton I."/>
            <person name="Everest G.J."/>
            <person name="Meyers P.R."/>
        </authorList>
    </citation>
    <scope>NUCLEOTIDE SEQUENCE [LARGE SCALE GENOMIC DNA]</scope>
    <source>
        <strain evidence="1 2">DSM 27082</strain>
    </source>
</reference>
<gene>
    <name evidence="1" type="ORF">E0H50_35875</name>
</gene>
<comment type="caution">
    <text evidence="1">The sequence shown here is derived from an EMBL/GenBank/DDBJ whole genome shotgun (WGS) entry which is preliminary data.</text>
</comment>
<dbReference type="AlphaFoldDB" id="A0A4R0I1S3"/>
<protein>
    <submittedName>
        <fullName evidence="1">Uncharacterized protein</fullName>
    </submittedName>
</protein>
<dbReference type="EMBL" id="SJKA01000019">
    <property type="protein sequence ID" value="TCC21657.1"/>
    <property type="molecule type" value="Genomic_DNA"/>
</dbReference>
<evidence type="ECO:0000313" key="1">
    <source>
        <dbReference type="EMBL" id="TCC21657.1"/>
    </source>
</evidence>
<name>A0A4R0I1S3_9ACTN</name>
<dbReference type="Proteomes" id="UP000292695">
    <property type="component" value="Unassembled WGS sequence"/>
</dbReference>
<sequence>MAQHRMVLEADNGAELLFVCPYDGCGRRLVLKRSGGLTVIDRGDFFALHSGGTNGLEIETGVGS</sequence>
<keyword evidence="2" id="KW-1185">Reference proteome</keyword>
<accession>A0A4R0I1S3</accession>
<evidence type="ECO:0000313" key="2">
    <source>
        <dbReference type="Proteomes" id="UP000292695"/>
    </source>
</evidence>
<organism evidence="1 2">
    <name type="scientific">Kribbella sindirgiensis</name>
    <dbReference type="NCBI Taxonomy" id="1124744"/>
    <lineage>
        <taxon>Bacteria</taxon>
        <taxon>Bacillati</taxon>
        <taxon>Actinomycetota</taxon>
        <taxon>Actinomycetes</taxon>
        <taxon>Propionibacteriales</taxon>
        <taxon>Kribbellaceae</taxon>
        <taxon>Kribbella</taxon>
    </lineage>
</organism>
<dbReference type="OrthoDB" id="3830479at2"/>